<dbReference type="Gene3D" id="3.20.20.190">
    <property type="entry name" value="Phosphatidylinositol (PI) phosphodiesterase"/>
    <property type="match status" value="1"/>
</dbReference>
<dbReference type="SUPFAM" id="SSF51695">
    <property type="entry name" value="PLC-like phosphodiesterases"/>
    <property type="match status" value="1"/>
</dbReference>
<dbReference type="Pfam" id="PF03009">
    <property type="entry name" value="GDPD"/>
    <property type="match status" value="1"/>
</dbReference>
<dbReference type="CDD" id="cd08563">
    <property type="entry name" value="GDPD_TtGDE_like"/>
    <property type="match status" value="1"/>
</dbReference>
<dbReference type="PROSITE" id="PS51704">
    <property type="entry name" value="GP_PDE"/>
    <property type="match status" value="1"/>
</dbReference>
<dbReference type="InterPro" id="IPR030395">
    <property type="entry name" value="GP_PDE_dom"/>
</dbReference>
<keyword evidence="2" id="KW-0378">Hydrolase</keyword>
<keyword evidence="3" id="KW-1185">Reference proteome</keyword>
<dbReference type="EC" id="3.1.4.46" evidence="2"/>
<reference evidence="2 3" key="1">
    <citation type="submission" date="2021-01" db="EMBL/GenBank/DDBJ databases">
        <title>Genomic Encyclopedia of Type Strains, Phase IV (KMG-IV): sequencing the most valuable type-strain genomes for metagenomic binning, comparative biology and taxonomic classification.</title>
        <authorList>
            <person name="Goeker M."/>
        </authorList>
    </citation>
    <scope>NUCLEOTIDE SEQUENCE [LARGE SCALE GENOMIC DNA]</scope>
    <source>
        <strain evidence="2 3">DSM 25879</strain>
    </source>
</reference>
<gene>
    <name evidence="2" type="ORF">JOC95_002856</name>
</gene>
<accession>A0ABS2P2Y7</accession>
<feature type="domain" description="GP-PDE" evidence="1">
    <location>
        <begin position="2"/>
        <end position="238"/>
    </location>
</feature>
<name>A0ABS2P2Y7_9BACI</name>
<evidence type="ECO:0000313" key="3">
    <source>
        <dbReference type="Proteomes" id="UP000737402"/>
    </source>
</evidence>
<evidence type="ECO:0000313" key="2">
    <source>
        <dbReference type="EMBL" id="MBM7620983.1"/>
    </source>
</evidence>
<dbReference type="InterPro" id="IPR017946">
    <property type="entry name" value="PLC-like_Pdiesterase_TIM-brl"/>
</dbReference>
<dbReference type="GO" id="GO:0008889">
    <property type="term" value="F:glycerophosphodiester phosphodiesterase activity"/>
    <property type="evidence" value="ECO:0007669"/>
    <property type="project" value="UniProtKB-EC"/>
</dbReference>
<dbReference type="PANTHER" id="PTHR46211">
    <property type="entry name" value="GLYCEROPHOSPHORYL DIESTER PHOSPHODIESTERASE"/>
    <property type="match status" value="1"/>
</dbReference>
<sequence>MTKIFGHRGSAGTHPENTMISFEQAYIDGADGIELDVQLSKDGIPVVIHDEKVDRTTNGKGFVKDMKLKELQKLNAVYKFADQYKAAAIPTLDQVLNWAKGKGILINIELKNGIIAYEGLEEKVVELIDKYDLHSNIIFSSFNHYSIAKLHKLVPDIDKAVLYMEGIYKPWEYTKWVGGNGIHPSIKACPAVLIEQSQKAGVPVRPFTVNDKKVMKKLFEINCAGFFTDYPKIAVQLRK</sequence>
<dbReference type="Proteomes" id="UP000737402">
    <property type="component" value="Unassembled WGS sequence"/>
</dbReference>
<dbReference type="PANTHER" id="PTHR46211:SF1">
    <property type="entry name" value="GLYCEROPHOSPHODIESTER PHOSPHODIESTERASE, CYTOPLASMIC"/>
    <property type="match status" value="1"/>
</dbReference>
<dbReference type="RefSeq" id="WP_204417405.1">
    <property type="nucleotide sequence ID" value="NZ_JAFBED010000006.1"/>
</dbReference>
<proteinExistence type="predicted"/>
<comment type="caution">
    <text evidence="2">The sequence shown here is derived from an EMBL/GenBank/DDBJ whole genome shotgun (WGS) entry which is preliminary data.</text>
</comment>
<protein>
    <submittedName>
        <fullName evidence="2">Glycerophosphoryl diester phosphodiesterase</fullName>
        <ecNumber evidence="2">3.1.4.46</ecNumber>
    </submittedName>
</protein>
<organism evidence="2 3">
    <name type="scientific">Sutcliffiella tianshenii</name>
    <dbReference type="NCBI Taxonomy" id="1463404"/>
    <lineage>
        <taxon>Bacteria</taxon>
        <taxon>Bacillati</taxon>
        <taxon>Bacillota</taxon>
        <taxon>Bacilli</taxon>
        <taxon>Bacillales</taxon>
        <taxon>Bacillaceae</taxon>
        <taxon>Sutcliffiella</taxon>
    </lineage>
</organism>
<dbReference type="EMBL" id="JAFBED010000006">
    <property type="protein sequence ID" value="MBM7620983.1"/>
    <property type="molecule type" value="Genomic_DNA"/>
</dbReference>
<evidence type="ECO:0000259" key="1">
    <source>
        <dbReference type="PROSITE" id="PS51704"/>
    </source>
</evidence>